<accession>A0A448X265</accession>
<name>A0A448X265_9PLAT</name>
<organism evidence="2 3">
    <name type="scientific">Protopolystoma xenopodis</name>
    <dbReference type="NCBI Taxonomy" id="117903"/>
    <lineage>
        <taxon>Eukaryota</taxon>
        <taxon>Metazoa</taxon>
        <taxon>Spiralia</taxon>
        <taxon>Lophotrochozoa</taxon>
        <taxon>Platyhelminthes</taxon>
        <taxon>Monogenea</taxon>
        <taxon>Polyopisthocotylea</taxon>
        <taxon>Polystomatidea</taxon>
        <taxon>Polystomatidae</taxon>
        <taxon>Protopolystoma</taxon>
    </lineage>
</organism>
<feature type="region of interest" description="Disordered" evidence="1">
    <location>
        <begin position="50"/>
        <end position="80"/>
    </location>
</feature>
<protein>
    <submittedName>
        <fullName evidence="2">Uncharacterized protein</fullName>
    </submittedName>
</protein>
<gene>
    <name evidence="2" type="ORF">PXEA_LOCUS19366</name>
</gene>
<evidence type="ECO:0000313" key="2">
    <source>
        <dbReference type="EMBL" id="VEL25926.1"/>
    </source>
</evidence>
<reference evidence="2" key="1">
    <citation type="submission" date="2018-11" db="EMBL/GenBank/DDBJ databases">
        <authorList>
            <consortium name="Pathogen Informatics"/>
        </authorList>
    </citation>
    <scope>NUCLEOTIDE SEQUENCE</scope>
</reference>
<sequence length="219" mass="24569">MTDSRHSTAPPWNEVVESISSDLCLIEPRVDSFPASLDIFYPESVSEETRHIQDSASGPQLVSEQRRLSGRISHHGPSSNNEALFPWSELPFFSGDSDKDEVQTELGSDRGEGVDEYYYDTFVAGGGEDEETEMTETDYDAEDKICDVIFSPSSALISLVTESPLEDDLRLESRTRRINRSGPPHSGLPSWLVCLLRCENQLHRAHNLQSGMLRFRTES</sequence>
<dbReference type="AlphaFoldDB" id="A0A448X265"/>
<evidence type="ECO:0000256" key="1">
    <source>
        <dbReference type="SAM" id="MobiDB-lite"/>
    </source>
</evidence>
<feature type="non-terminal residue" evidence="2">
    <location>
        <position position="219"/>
    </location>
</feature>
<keyword evidence="3" id="KW-1185">Reference proteome</keyword>
<proteinExistence type="predicted"/>
<feature type="compositionally biased region" description="Polar residues" evidence="1">
    <location>
        <begin position="54"/>
        <end position="63"/>
    </location>
</feature>
<dbReference type="EMBL" id="CAAALY010077021">
    <property type="protein sequence ID" value="VEL25926.1"/>
    <property type="molecule type" value="Genomic_DNA"/>
</dbReference>
<dbReference type="Proteomes" id="UP000784294">
    <property type="component" value="Unassembled WGS sequence"/>
</dbReference>
<comment type="caution">
    <text evidence="2">The sequence shown here is derived from an EMBL/GenBank/DDBJ whole genome shotgun (WGS) entry which is preliminary data.</text>
</comment>
<evidence type="ECO:0000313" key="3">
    <source>
        <dbReference type="Proteomes" id="UP000784294"/>
    </source>
</evidence>